<evidence type="ECO:0000313" key="2">
    <source>
        <dbReference type="Proteomes" id="UP000797356"/>
    </source>
</evidence>
<comment type="caution">
    <text evidence="1">The sequence shown here is derived from an EMBL/GenBank/DDBJ whole genome shotgun (WGS) entry which is preliminary data.</text>
</comment>
<evidence type="ECO:0000313" key="1">
    <source>
        <dbReference type="EMBL" id="KAG1363500.1"/>
    </source>
</evidence>
<protein>
    <submittedName>
        <fullName evidence="1">Uncharacterized protein</fullName>
    </submittedName>
</protein>
<reference evidence="1" key="1">
    <citation type="journal article" date="2017" name="Gigascience">
        <title>The genome draft of coconut (Cocos nucifera).</title>
        <authorList>
            <person name="Xiao Y."/>
            <person name="Xu P."/>
            <person name="Fan H."/>
            <person name="Baudouin L."/>
            <person name="Xia W."/>
            <person name="Bocs S."/>
            <person name="Xu J."/>
            <person name="Li Q."/>
            <person name="Guo A."/>
            <person name="Zhou L."/>
            <person name="Li J."/>
            <person name="Wu Y."/>
            <person name="Ma Z."/>
            <person name="Armero A."/>
            <person name="Issali A.E."/>
            <person name="Liu N."/>
            <person name="Peng M."/>
            <person name="Yang Y."/>
        </authorList>
    </citation>
    <scope>NUCLEOTIDE SEQUENCE</scope>
    <source>
        <tissue evidence="1">Spear leaf of Hainan Tall coconut</tissue>
    </source>
</reference>
<accession>A0A8K0N9P7</accession>
<keyword evidence="2" id="KW-1185">Reference proteome</keyword>
<dbReference type="EMBL" id="CM017882">
    <property type="protein sequence ID" value="KAG1363500.1"/>
    <property type="molecule type" value="Genomic_DNA"/>
</dbReference>
<gene>
    <name evidence="1" type="ORF">COCNU_11G003270</name>
</gene>
<name>A0A8K0N9P7_COCNU</name>
<reference evidence="1" key="2">
    <citation type="submission" date="2019-07" db="EMBL/GenBank/DDBJ databases">
        <authorList>
            <person name="Yang Y."/>
            <person name="Bocs S."/>
            <person name="Baudouin L."/>
        </authorList>
    </citation>
    <scope>NUCLEOTIDE SEQUENCE</scope>
    <source>
        <tissue evidence="1">Spear leaf of Hainan Tall coconut</tissue>
    </source>
</reference>
<proteinExistence type="predicted"/>
<sequence>MQKAWAKPLLRSSLPRSPLCLLTGADSSAGPAISVSLRKTPAPISPTATTQVVRISGQLESAASSPVSVPPQGLPSQYATTKSLLRSPLPQPWKWMPRTRSSRRRRTGWDADAVCWSLGNEVRDGLGSLDLGSPLL</sequence>
<organism evidence="1 2">
    <name type="scientific">Cocos nucifera</name>
    <name type="common">Coconut palm</name>
    <dbReference type="NCBI Taxonomy" id="13894"/>
    <lineage>
        <taxon>Eukaryota</taxon>
        <taxon>Viridiplantae</taxon>
        <taxon>Streptophyta</taxon>
        <taxon>Embryophyta</taxon>
        <taxon>Tracheophyta</taxon>
        <taxon>Spermatophyta</taxon>
        <taxon>Magnoliopsida</taxon>
        <taxon>Liliopsida</taxon>
        <taxon>Arecaceae</taxon>
        <taxon>Arecoideae</taxon>
        <taxon>Cocoseae</taxon>
        <taxon>Attaleinae</taxon>
        <taxon>Cocos</taxon>
    </lineage>
</organism>
<dbReference type="AlphaFoldDB" id="A0A8K0N9P7"/>
<dbReference type="Proteomes" id="UP000797356">
    <property type="component" value="Chromosome 11"/>
</dbReference>